<protein>
    <submittedName>
        <fullName evidence="1">Uncharacterized protein</fullName>
    </submittedName>
</protein>
<reference evidence="1" key="1">
    <citation type="submission" date="2022-07" db="EMBL/GenBank/DDBJ databases">
        <authorList>
            <person name="Trinca V."/>
            <person name="Uliana J.V.C."/>
            <person name="Torres T.T."/>
            <person name="Ward R.J."/>
            <person name="Monesi N."/>
        </authorList>
    </citation>
    <scope>NUCLEOTIDE SEQUENCE</scope>
    <source>
        <strain evidence="1">HSMRA1968</strain>
        <tissue evidence="1">Whole embryos</tissue>
    </source>
</reference>
<dbReference type="AlphaFoldDB" id="A0A9Q0S2G7"/>
<evidence type="ECO:0000313" key="1">
    <source>
        <dbReference type="EMBL" id="KAJ6642972.1"/>
    </source>
</evidence>
<dbReference type="OrthoDB" id="10057873at2759"/>
<organism evidence="1 2">
    <name type="scientific">Pseudolycoriella hygida</name>
    <dbReference type="NCBI Taxonomy" id="35572"/>
    <lineage>
        <taxon>Eukaryota</taxon>
        <taxon>Metazoa</taxon>
        <taxon>Ecdysozoa</taxon>
        <taxon>Arthropoda</taxon>
        <taxon>Hexapoda</taxon>
        <taxon>Insecta</taxon>
        <taxon>Pterygota</taxon>
        <taxon>Neoptera</taxon>
        <taxon>Endopterygota</taxon>
        <taxon>Diptera</taxon>
        <taxon>Nematocera</taxon>
        <taxon>Sciaroidea</taxon>
        <taxon>Sciaridae</taxon>
        <taxon>Pseudolycoriella</taxon>
    </lineage>
</organism>
<keyword evidence="2" id="KW-1185">Reference proteome</keyword>
<proteinExistence type="predicted"/>
<comment type="caution">
    <text evidence="1">The sequence shown here is derived from an EMBL/GenBank/DDBJ whole genome shotgun (WGS) entry which is preliminary data.</text>
</comment>
<gene>
    <name evidence="1" type="ORF">Bhyg_07928</name>
</gene>
<accession>A0A9Q0S2G7</accession>
<name>A0A9Q0S2G7_9DIPT</name>
<evidence type="ECO:0000313" key="2">
    <source>
        <dbReference type="Proteomes" id="UP001151699"/>
    </source>
</evidence>
<sequence>MISAIIDAMLPFSFLENNSVRKLLEAGFPGKNILSRKSVVPLIEEDFRKLQEDLKKLSSV</sequence>
<dbReference type="EMBL" id="WJQU01000002">
    <property type="protein sequence ID" value="KAJ6642972.1"/>
    <property type="molecule type" value="Genomic_DNA"/>
</dbReference>
<dbReference type="Proteomes" id="UP001151699">
    <property type="component" value="Chromosome B"/>
</dbReference>